<keyword evidence="3" id="KW-0418">Kinase</keyword>
<gene>
    <name evidence="3" type="ORF">Esi_0136_0053</name>
</gene>
<dbReference type="EMBL" id="FN649741">
    <property type="protein sequence ID" value="CBJ29179.1"/>
    <property type="molecule type" value="Genomic_DNA"/>
</dbReference>
<dbReference type="PROSITE" id="PS50056">
    <property type="entry name" value="TYR_PHOSPHATASE_2"/>
    <property type="match status" value="1"/>
</dbReference>
<dbReference type="AlphaFoldDB" id="D7FJS7"/>
<accession>D7FJS7</accession>
<evidence type="ECO:0000313" key="4">
    <source>
        <dbReference type="Proteomes" id="UP000002630"/>
    </source>
</evidence>
<dbReference type="PROSITE" id="PS50054">
    <property type="entry name" value="TYR_PHOSPHATASE_DUAL"/>
    <property type="match status" value="1"/>
</dbReference>
<evidence type="ECO:0000259" key="2">
    <source>
        <dbReference type="PROSITE" id="PS50056"/>
    </source>
</evidence>
<dbReference type="Proteomes" id="UP000002630">
    <property type="component" value="Linkage Group LG16"/>
</dbReference>
<evidence type="ECO:0000313" key="3">
    <source>
        <dbReference type="EMBL" id="CBJ29179.1"/>
    </source>
</evidence>
<dbReference type="eggNOG" id="KOG1716">
    <property type="taxonomic scope" value="Eukaryota"/>
</dbReference>
<dbReference type="SMART" id="SM00195">
    <property type="entry name" value="DSPc"/>
    <property type="match status" value="1"/>
</dbReference>
<feature type="domain" description="Tyrosine specific protein phosphatases" evidence="2">
    <location>
        <begin position="101"/>
        <end position="153"/>
    </location>
</feature>
<keyword evidence="3" id="KW-0808">Transferase</keyword>
<dbReference type="PANTHER" id="PTHR46381">
    <property type="entry name" value="MKPA PROTEIN"/>
    <property type="match status" value="1"/>
</dbReference>
<keyword evidence="4" id="KW-1185">Reference proteome</keyword>
<dbReference type="SUPFAM" id="SSF52799">
    <property type="entry name" value="(Phosphotyrosine protein) phosphatases II"/>
    <property type="match status" value="1"/>
</dbReference>
<name>D7FJS7_ECTSI</name>
<reference evidence="3 4" key="1">
    <citation type="journal article" date="2010" name="Nature">
        <title>The Ectocarpus genome and the independent evolution of multicellularity in brown algae.</title>
        <authorList>
            <person name="Cock J.M."/>
            <person name="Sterck L."/>
            <person name="Rouze P."/>
            <person name="Scornet D."/>
            <person name="Allen A.E."/>
            <person name="Amoutzias G."/>
            <person name="Anthouard V."/>
            <person name="Artiguenave F."/>
            <person name="Aury J.M."/>
            <person name="Badger J.H."/>
            <person name="Beszteri B."/>
            <person name="Billiau K."/>
            <person name="Bonnet E."/>
            <person name="Bothwell J.H."/>
            <person name="Bowler C."/>
            <person name="Boyen C."/>
            <person name="Brownlee C."/>
            <person name="Carrano C.J."/>
            <person name="Charrier B."/>
            <person name="Cho G.Y."/>
            <person name="Coelho S.M."/>
            <person name="Collen J."/>
            <person name="Corre E."/>
            <person name="Da Silva C."/>
            <person name="Delage L."/>
            <person name="Delaroque N."/>
            <person name="Dittami S.M."/>
            <person name="Doulbeau S."/>
            <person name="Elias M."/>
            <person name="Farnham G."/>
            <person name="Gachon C.M."/>
            <person name="Gschloessl B."/>
            <person name="Heesch S."/>
            <person name="Jabbari K."/>
            <person name="Jubin C."/>
            <person name="Kawai H."/>
            <person name="Kimura K."/>
            <person name="Kloareg B."/>
            <person name="Kupper F.C."/>
            <person name="Lang D."/>
            <person name="Le Bail A."/>
            <person name="Leblanc C."/>
            <person name="Lerouge P."/>
            <person name="Lohr M."/>
            <person name="Lopez P.J."/>
            <person name="Martens C."/>
            <person name="Maumus F."/>
            <person name="Michel G."/>
            <person name="Miranda-Saavedra D."/>
            <person name="Morales J."/>
            <person name="Moreau H."/>
            <person name="Motomura T."/>
            <person name="Nagasato C."/>
            <person name="Napoli C.A."/>
            <person name="Nelson D.R."/>
            <person name="Nyvall-Collen P."/>
            <person name="Peters A.F."/>
            <person name="Pommier C."/>
            <person name="Potin P."/>
            <person name="Poulain J."/>
            <person name="Quesneville H."/>
            <person name="Read B."/>
            <person name="Rensing S.A."/>
            <person name="Ritter A."/>
            <person name="Rousvoal S."/>
            <person name="Samanta M."/>
            <person name="Samson G."/>
            <person name="Schroeder D.C."/>
            <person name="Segurens B."/>
            <person name="Strittmatter M."/>
            <person name="Tonon T."/>
            <person name="Tregear J.W."/>
            <person name="Valentin K."/>
            <person name="von Dassow P."/>
            <person name="Yamagishi T."/>
            <person name="Van de Peer Y."/>
            <person name="Wincker P."/>
        </authorList>
    </citation>
    <scope>NUCLEOTIDE SEQUENCE [LARGE SCALE GENOMIC DNA]</scope>
    <source>
        <strain evidence="4">Ec32 / CCAP1310/4</strain>
    </source>
</reference>
<feature type="domain" description="Tyrosine-protein phosphatase" evidence="1">
    <location>
        <begin position="29"/>
        <end position="174"/>
    </location>
</feature>
<dbReference type="InParanoid" id="D7FJS7"/>
<dbReference type="InterPro" id="IPR000387">
    <property type="entry name" value="Tyr_Pase_dom"/>
</dbReference>
<organism evidence="3 4">
    <name type="scientific">Ectocarpus siliculosus</name>
    <name type="common">Brown alga</name>
    <name type="synonym">Conferva siliculosa</name>
    <dbReference type="NCBI Taxonomy" id="2880"/>
    <lineage>
        <taxon>Eukaryota</taxon>
        <taxon>Sar</taxon>
        <taxon>Stramenopiles</taxon>
        <taxon>Ochrophyta</taxon>
        <taxon>PX clade</taxon>
        <taxon>Phaeophyceae</taxon>
        <taxon>Ectocarpales</taxon>
        <taxon>Ectocarpaceae</taxon>
        <taxon>Ectocarpus</taxon>
    </lineage>
</organism>
<dbReference type="PANTHER" id="PTHR46381:SF2">
    <property type="entry name" value="MAP KINASE PHOSPHATASE"/>
    <property type="match status" value="1"/>
</dbReference>
<dbReference type="InterPro" id="IPR029021">
    <property type="entry name" value="Prot-tyrosine_phosphatase-like"/>
</dbReference>
<dbReference type="OrthoDB" id="202708at2759"/>
<dbReference type="EMBL" id="FN647972">
    <property type="protein sequence ID" value="CBJ29179.1"/>
    <property type="molecule type" value="Genomic_DNA"/>
</dbReference>
<proteinExistence type="predicted"/>
<dbReference type="CDD" id="cd14498">
    <property type="entry name" value="DSP"/>
    <property type="match status" value="1"/>
</dbReference>
<sequence>MPLTIEPGGDCVPTELEKKRAKLEKYRYECSEVSSSFLYVSGEDAAKQQGLVASKGITHIINCAGPQCPNYLEYTGRFNFLRLNFYDHRTEDCAWFMYKAFDFMKAAEEQRGRVLVHCVQGVSRSCTLAIAWLMLTKGVDYDEAYLRVRQGRPICAPNTGFICSLLEWQRRRQQPPSSPLLYRTAWHVPLFPNDLVLKICIHESDRTNVKATLAALDSRGCYLLVVPATAGGGGGGRAKATVSMGVIPSRIRGGFAPSCSSTSRLSTPSPAAARARAAAAAAVIANAKAVAAVAAAKEAQAVAAAASAEEAVMVAKAVEDRRLCAVDVARVGGLGERRAQG</sequence>
<dbReference type="InterPro" id="IPR020422">
    <property type="entry name" value="TYR_PHOSPHATASE_DUAL_dom"/>
</dbReference>
<protein>
    <submittedName>
        <fullName evidence="3">MAP kinase phosphatase 1</fullName>
    </submittedName>
</protein>
<dbReference type="InterPro" id="IPR000340">
    <property type="entry name" value="Dual-sp_phosphatase_cat-dom"/>
</dbReference>
<dbReference type="STRING" id="2880.D7FJS7"/>
<dbReference type="GO" id="GO:0016301">
    <property type="term" value="F:kinase activity"/>
    <property type="evidence" value="ECO:0007669"/>
    <property type="project" value="UniProtKB-KW"/>
</dbReference>
<dbReference type="Gene3D" id="3.90.190.10">
    <property type="entry name" value="Protein tyrosine phosphatase superfamily"/>
    <property type="match status" value="1"/>
</dbReference>
<dbReference type="Pfam" id="PF00782">
    <property type="entry name" value="DSPc"/>
    <property type="match status" value="1"/>
</dbReference>
<evidence type="ECO:0000259" key="1">
    <source>
        <dbReference type="PROSITE" id="PS50054"/>
    </source>
</evidence>